<dbReference type="Gene3D" id="1.10.3290.10">
    <property type="entry name" value="Fido-like domain"/>
    <property type="match status" value="1"/>
</dbReference>
<dbReference type="SUPFAM" id="SSF140931">
    <property type="entry name" value="Fic-like"/>
    <property type="match status" value="1"/>
</dbReference>
<dbReference type="RefSeq" id="WP_264500727.1">
    <property type="nucleotide sequence ID" value="NZ_JAPDDS010000004.1"/>
</dbReference>
<dbReference type="Proteomes" id="UP001207930">
    <property type="component" value="Unassembled WGS sequence"/>
</dbReference>
<sequence length="252" mass="27687">MDTLPDKHQRLSQLRPLAPAAVRSLAAAWDVRMVYESNSIEGNTLTLRETEVVLSKGVTVSGKPLKDHLEAVNLAKAWERVKEFARPDAAFTERDLLDLHRIVLSGVDDSFAGSYRTSAVRIAGATLVPPNPVKVPDLMERLFADLPAIADPVERAARLHHGIAAIHPFSDGNGRAARLAMNFVLLAAGYPPVSISPQLRTDYYAALEAADSGDFPAWQAFLTTRLDEEFDFWLTALAETQDTRLEDARSEA</sequence>
<dbReference type="PROSITE" id="PS51459">
    <property type="entry name" value="FIDO"/>
    <property type="match status" value="1"/>
</dbReference>
<evidence type="ECO:0000259" key="1">
    <source>
        <dbReference type="PROSITE" id="PS51459"/>
    </source>
</evidence>
<name>A0ABT3FMH6_9BACT</name>
<dbReference type="PANTHER" id="PTHR13504:SF38">
    <property type="entry name" value="FIDO DOMAIN-CONTAINING PROTEIN"/>
    <property type="match status" value="1"/>
</dbReference>
<feature type="domain" description="Fido" evidence="1">
    <location>
        <begin position="91"/>
        <end position="224"/>
    </location>
</feature>
<gene>
    <name evidence="2" type="ORF">OKA04_08510</name>
</gene>
<dbReference type="InterPro" id="IPR003812">
    <property type="entry name" value="Fido"/>
</dbReference>
<organism evidence="2 3">
    <name type="scientific">Luteolibacter flavescens</name>
    <dbReference type="NCBI Taxonomy" id="1859460"/>
    <lineage>
        <taxon>Bacteria</taxon>
        <taxon>Pseudomonadati</taxon>
        <taxon>Verrucomicrobiota</taxon>
        <taxon>Verrucomicrobiia</taxon>
        <taxon>Verrucomicrobiales</taxon>
        <taxon>Verrucomicrobiaceae</taxon>
        <taxon>Luteolibacter</taxon>
    </lineage>
</organism>
<dbReference type="InterPro" id="IPR040198">
    <property type="entry name" value="Fido_containing"/>
</dbReference>
<dbReference type="InterPro" id="IPR036597">
    <property type="entry name" value="Fido-like_dom_sf"/>
</dbReference>
<dbReference type="EMBL" id="JAPDDS010000004">
    <property type="protein sequence ID" value="MCW1884768.1"/>
    <property type="molecule type" value="Genomic_DNA"/>
</dbReference>
<evidence type="ECO:0000313" key="2">
    <source>
        <dbReference type="EMBL" id="MCW1884768.1"/>
    </source>
</evidence>
<dbReference type="PANTHER" id="PTHR13504">
    <property type="entry name" value="FIDO DOMAIN-CONTAINING PROTEIN DDB_G0283145"/>
    <property type="match status" value="1"/>
</dbReference>
<proteinExistence type="predicted"/>
<protein>
    <submittedName>
        <fullName evidence="2">Fic family protein</fullName>
    </submittedName>
</protein>
<reference evidence="2 3" key="1">
    <citation type="submission" date="2022-10" db="EMBL/GenBank/DDBJ databases">
        <title>Luteolibacter flavescens strain MCCC 1K03193, whole genome shotgun sequencing project.</title>
        <authorList>
            <person name="Zhao G."/>
            <person name="Shen L."/>
        </authorList>
    </citation>
    <scope>NUCLEOTIDE SEQUENCE [LARGE SCALE GENOMIC DNA]</scope>
    <source>
        <strain evidence="2 3">MCCC 1K03193</strain>
    </source>
</reference>
<comment type="caution">
    <text evidence="2">The sequence shown here is derived from an EMBL/GenBank/DDBJ whole genome shotgun (WGS) entry which is preliminary data.</text>
</comment>
<dbReference type="Pfam" id="PF02661">
    <property type="entry name" value="Fic"/>
    <property type="match status" value="1"/>
</dbReference>
<evidence type="ECO:0000313" key="3">
    <source>
        <dbReference type="Proteomes" id="UP001207930"/>
    </source>
</evidence>
<keyword evidence="3" id="KW-1185">Reference proteome</keyword>
<accession>A0ABT3FMH6</accession>